<keyword evidence="6 9" id="KW-0472">Membrane</keyword>
<dbReference type="STRING" id="74873.A0A084VMP6"/>
<dbReference type="PANTHER" id="PTHR42643">
    <property type="entry name" value="IONOTROPIC RECEPTOR 20A-RELATED"/>
    <property type="match status" value="1"/>
</dbReference>
<dbReference type="Pfam" id="PF00060">
    <property type="entry name" value="Lig_chan"/>
    <property type="match status" value="1"/>
</dbReference>
<dbReference type="VEuPathDB" id="VectorBase:ASIS012018"/>
<keyword evidence="7" id="KW-0675">Receptor</keyword>
<dbReference type="VEuPathDB" id="VectorBase:ASIC006585"/>
<dbReference type="PANTHER" id="PTHR42643:SF40">
    <property type="entry name" value="IONOTROPIC RECEPTOR 41A-RELATED"/>
    <property type="match status" value="1"/>
</dbReference>
<feature type="transmembrane region" description="Helical" evidence="9">
    <location>
        <begin position="465"/>
        <end position="487"/>
    </location>
</feature>
<evidence type="ECO:0000256" key="4">
    <source>
        <dbReference type="ARBA" id="ARBA00022692"/>
    </source>
</evidence>
<comment type="similarity">
    <text evidence="2">Belongs to the glutamate-gated ion channel (TC 1.A.10.1) family.</text>
</comment>
<dbReference type="Gene3D" id="3.40.190.10">
    <property type="entry name" value="Periplasmic binding protein-like II"/>
    <property type="match status" value="1"/>
</dbReference>
<reference evidence="11 13" key="1">
    <citation type="journal article" date="2014" name="BMC Genomics">
        <title>Genome sequence of Anopheles sinensis provides insight into genetics basis of mosquito competence for malaria parasites.</title>
        <authorList>
            <person name="Zhou D."/>
            <person name="Zhang D."/>
            <person name="Ding G."/>
            <person name="Shi L."/>
            <person name="Hou Q."/>
            <person name="Ye Y."/>
            <person name="Xu Y."/>
            <person name="Zhou H."/>
            <person name="Xiong C."/>
            <person name="Li S."/>
            <person name="Yu J."/>
            <person name="Hong S."/>
            <person name="Yu X."/>
            <person name="Zou P."/>
            <person name="Chen C."/>
            <person name="Chang X."/>
            <person name="Wang W."/>
            <person name="Lv Y."/>
            <person name="Sun Y."/>
            <person name="Ma L."/>
            <person name="Shen B."/>
            <person name="Zhu C."/>
        </authorList>
    </citation>
    <scope>NUCLEOTIDE SEQUENCE [LARGE SCALE GENOMIC DNA]</scope>
</reference>
<dbReference type="OMA" id="HFRSAHE"/>
<keyword evidence="8" id="KW-0325">Glycoprotein</keyword>
<evidence type="ECO:0000256" key="7">
    <source>
        <dbReference type="ARBA" id="ARBA00023170"/>
    </source>
</evidence>
<evidence type="ECO:0000256" key="8">
    <source>
        <dbReference type="ARBA" id="ARBA00023180"/>
    </source>
</evidence>
<feature type="transmembrane region" description="Helical" evidence="9">
    <location>
        <begin position="421"/>
        <end position="444"/>
    </location>
</feature>
<evidence type="ECO:0000313" key="11">
    <source>
        <dbReference type="EMBL" id="KFB39240.1"/>
    </source>
</evidence>
<dbReference type="GO" id="GO:0015276">
    <property type="term" value="F:ligand-gated monoatomic ion channel activity"/>
    <property type="evidence" value="ECO:0007669"/>
    <property type="project" value="InterPro"/>
</dbReference>
<dbReference type="InterPro" id="IPR001320">
    <property type="entry name" value="Iontro_rcpt_C"/>
</dbReference>
<accession>A0A084VMP6</accession>
<dbReference type="AlphaFoldDB" id="A0A084VMP6"/>
<evidence type="ECO:0000313" key="13">
    <source>
        <dbReference type="Proteomes" id="UP000030765"/>
    </source>
</evidence>
<evidence type="ECO:0000256" key="6">
    <source>
        <dbReference type="ARBA" id="ARBA00023136"/>
    </source>
</evidence>
<name>A0A084VMP6_ANOSI</name>
<evidence type="ECO:0000256" key="1">
    <source>
        <dbReference type="ARBA" id="ARBA00004651"/>
    </source>
</evidence>
<keyword evidence="13" id="KW-1185">Reference proteome</keyword>
<dbReference type="Proteomes" id="UP000030765">
    <property type="component" value="Unassembled WGS sequence"/>
</dbReference>
<gene>
    <name evidence="11" type="ORF">ZHAS_00006585</name>
</gene>
<comment type="subcellular location">
    <subcellularLocation>
        <location evidence="1">Cell membrane</location>
        <topology evidence="1">Multi-pass membrane protein</topology>
    </subcellularLocation>
</comment>
<dbReference type="OrthoDB" id="8182981at2759"/>
<evidence type="ECO:0000256" key="3">
    <source>
        <dbReference type="ARBA" id="ARBA00022475"/>
    </source>
</evidence>
<evidence type="ECO:0000256" key="5">
    <source>
        <dbReference type="ARBA" id="ARBA00022989"/>
    </source>
</evidence>
<dbReference type="EnsemblMetazoa" id="ASIC006585-RA">
    <property type="protein sequence ID" value="ASIC006585-PA"/>
    <property type="gene ID" value="ASIC006585"/>
</dbReference>
<evidence type="ECO:0000256" key="2">
    <source>
        <dbReference type="ARBA" id="ARBA00008685"/>
    </source>
</evidence>
<dbReference type="EMBL" id="ATLV01014616">
    <property type="status" value="NOT_ANNOTATED_CDS"/>
    <property type="molecule type" value="Genomic_DNA"/>
</dbReference>
<feature type="transmembrane region" description="Helical" evidence="9">
    <location>
        <begin position="355"/>
        <end position="379"/>
    </location>
</feature>
<dbReference type="InterPro" id="IPR052192">
    <property type="entry name" value="Insect_Ionotropic_Sensory_Rcpt"/>
</dbReference>
<dbReference type="VEuPathDB" id="VectorBase:ASIS015095"/>
<organism evidence="11">
    <name type="scientific">Anopheles sinensis</name>
    <name type="common">Mosquito</name>
    <dbReference type="NCBI Taxonomy" id="74873"/>
    <lineage>
        <taxon>Eukaryota</taxon>
        <taxon>Metazoa</taxon>
        <taxon>Ecdysozoa</taxon>
        <taxon>Arthropoda</taxon>
        <taxon>Hexapoda</taxon>
        <taxon>Insecta</taxon>
        <taxon>Pterygota</taxon>
        <taxon>Neoptera</taxon>
        <taxon>Endopterygota</taxon>
        <taxon>Diptera</taxon>
        <taxon>Nematocera</taxon>
        <taxon>Culicoidea</taxon>
        <taxon>Culicidae</taxon>
        <taxon>Anophelinae</taxon>
        <taxon>Anopheles</taxon>
    </lineage>
</organism>
<proteinExistence type="inferred from homology"/>
<dbReference type="Gene3D" id="1.10.287.70">
    <property type="match status" value="1"/>
</dbReference>
<dbReference type="GO" id="GO:0005886">
    <property type="term" value="C:plasma membrane"/>
    <property type="evidence" value="ECO:0007669"/>
    <property type="project" value="UniProtKB-SubCell"/>
</dbReference>
<keyword evidence="5 9" id="KW-1133">Transmembrane helix</keyword>
<sequence>MNTWLSVPVESGIKGATVSVAFEVTVMDSLLSSLEFTSALHLLLNTVLVTHLSEHHSVCVIRGHQDDIRLNFSRPTVNLLVDASSSLDAFSYHVVQAIDAGCEGFVLTESTLFPFLDTFRSAHEAASFRASNKRIIVVTPLEPSDRHRLKNHETMEVIYTILFLVTNATERTVELYRTEIFFAEPRATLVELVRMDSFIIEEPFSPPNVSGFFPVKSTNLRGQRLRLATLPYPPFAVVKEVPLGTGNARSVRPSNHSYQADGAELLMLLEFCDRYNCTLEIEVFPEGAWGSVYPNGSSDGMVESIIARQTDVTVAAVYQWYNWYDHVWYSVYTGRSGVSLFVPRPRLLPHWQTPFLAFPLSLWLMVSVSFCAGTTAVFVTERFRHRIRYPDGSRQRYRLLDAIFFMVSLYVEQSAPLHNDMIAGTMLLSFLLFGGFMVGNSYAGALSSVMTVPRYEKSIDTRADFLAAGMKFVGSTPVWIFTLSLSVQPDIIKLRNSYEVYDISTLAKFVHTRNDLGYIHERMQYGSFCLESFIDLYGSRHLQPLKQEVFFEISITACSKTWPMKGLYDDLVLRVQQTGIFRTWEQGSTFRTMGQEIQRNLADARVHDFDNDPVKLEMAHFLGVFLFSS</sequence>
<dbReference type="EMBL" id="KE524975">
    <property type="protein sequence ID" value="KFB39240.1"/>
    <property type="molecule type" value="Genomic_DNA"/>
</dbReference>
<feature type="domain" description="Ionotropic glutamate receptor C-terminal" evidence="10">
    <location>
        <begin position="361"/>
        <end position="626"/>
    </location>
</feature>
<keyword evidence="4 9" id="KW-0812">Transmembrane</keyword>
<dbReference type="GO" id="GO:0050906">
    <property type="term" value="P:detection of stimulus involved in sensory perception"/>
    <property type="evidence" value="ECO:0007669"/>
    <property type="project" value="UniProtKB-ARBA"/>
</dbReference>
<evidence type="ECO:0000313" key="12">
    <source>
        <dbReference type="EnsemblMetazoa" id="ASIC006585-PA"/>
    </source>
</evidence>
<dbReference type="SUPFAM" id="SSF53850">
    <property type="entry name" value="Periplasmic binding protein-like II"/>
    <property type="match status" value="1"/>
</dbReference>
<evidence type="ECO:0000259" key="10">
    <source>
        <dbReference type="Pfam" id="PF00060"/>
    </source>
</evidence>
<keyword evidence="3" id="KW-1003">Cell membrane</keyword>
<evidence type="ECO:0000256" key="9">
    <source>
        <dbReference type="SAM" id="Phobius"/>
    </source>
</evidence>
<protein>
    <submittedName>
        <fullName evidence="11">AGAP008759-PA-like protein</fullName>
    </submittedName>
</protein>
<reference evidence="12" key="2">
    <citation type="submission" date="2020-05" db="UniProtKB">
        <authorList>
            <consortium name="EnsemblMetazoa"/>
        </authorList>
    </citation>
    <scope>IDENTIFICATION</scope>
</reference>